<evidence type="ECO:0000313" key="3">
    <source>
        <dbReference type="Proteomes" id="UP000886595"/>
    </source>
</evidence>
<feature type="region of interest" description="Disordered" evidence="1">
    <location>
        <begin position="79"/>
        <end position="117"/>
    </location>
</feature>
<name>A0A8X7VPH9_BRACI</name>
<proteinExistence type="predicted"/>
<feature type="compositionally biased region" description="Basic and acidic residues" evidence="1">
    <location>
        <begin position="26"/>
        <end position="43"/>
    </location>
</feature>
<sequence>MPEPRRGVRRGRVTDAAALNQQQPTTDKKQSKRVAEGVTERQRPKTRLAAAMKLKEEDKVNLQVGEEEEEEKEVVMAIGNDSGGSNKAAAQEEEGNTAPFPERVQVGGSPIYKFERK</sequence>
<evidence type="ECO:0000313" key="2">
    <source>
        <dbReference type="EMBL" id="KAG2315663.1"/>
    </source>
</evidence>
<gene>
    <name evidence="2" type="ORF">Bca52824_018785</name>
</gene>
<reference evidence="2 3" key="1">
    <citation type="submission" date="2020-02" db="EMBL/GenBank/DDBJ databases">
        <authorList>
            <person name="Ma Q."/>
            <person name="Huang Y."/>
            <person name="Song X."/>
            <person name="Pei D."/>
        </authorList>
    </citation>
    <scope>NUCLEOTIDE SEQUENCE [LARGE SCALE GENOMIC DNA]</scope>
    <source>
        <strain evidence="2">Sxm20200214</strain>
        <tissue evidence="2">Leaf</tissue>
    </source>
</reference>
<dbReference type="OrthoDB" id="975414at2759"/>
<accession>A0A8X7VPH9</accession>
<organism evidence="2 3">
    <name type="scientific">Brassica carinata</name>
    <name type="common">Ethiopian mustard</name>
    <name type="synonym">Abyssinian cabbage</name>
    <dbReference type="NCBI Taxonomy" id="52824"/>
    <lineage>
        <taxon>Eukaryota</taxon>
        <taxon>Viridiplantae</taxon>
        <taxon>Streptophyta</taxon>
        <taxon>Embryophyta</taxon>
        <taxon>Tracheophyta</taxon>
        <taxon>Spermatophyta</taxon>
        <taxon>Magnoliopsida</taxon>
        <taxon>eudicotyledons</taxon>
        <taxon>Gunneridae</taxon>
        <taxon>Pentapetalae</taxon>
        <taxon>rosids</taxon>
        <taxon>malvids</taxon>
        <taxon>Brassicales</taxon>
        <taxon>Brassicaceae</taxon>
        <taxon>Brassiceae</taxon>
        <taxon>Brassica</taxon>
    </lineage>
</organism>
<dbReference type="Proteomes" id="UP000886595">
    <property type="component" value="Unassembled WGS sequence"/>
</dbReference>
<comment type="caution">
    <text evidence="2">The sequence shown here is derived from an EMBL/GenBank/DDBJ whole genome shotgun (WGS) entry which is preliminary data.</text>
</comment>
<keyword evidence="3" id="KW-1185">Reference proteome</keyword>
<protein>
    <submittedName>
        <fullName evidence="2">Uncharacterized protein</fullName>
    </submittedName>
</protein>
<evidence type="ECO:0000256" key="1">
    <source>
        <dbReference type="SAM" id="MobiDB-lite"/>
    </source>
</evidence>
<dbReference type="AlphaFoldDB" id="A0A8X7VPH9"/>
<dbReference type="EMBL" id="JAAMPC010000004">
    <property type="protein sequence ID" value="KAG2315663.1"/>
    <property type="molecule type" value="Genomic_DNA"/>
</dbReference>
<feature type="region of interest" description="Disordered" evidence="1">
    <location>
        <begin position="1"/>
        <end position="46"/>
    </location>
</feature>